<dbReference type="InterPro" id="IPR011712">
    <property type="entry name" value="Sig_transdc_His_kin_sub3_dim/P"/>
</dbReference>
<protein>
    <recommendedName>
        <fullName evidence="2">histidine kinase</fullName>
        <ecNumber evidence="2">2.7.13.3</ecNumber>
    </recommendedName>
</protein>
<dbReference type="GO" id="GO:0016020">
    <property type="term" value="C:membrane"/>
    <property type="evidence" value="ECO:0007669"/>
    <property type="project" value="InterPro"/>
</dbReference>
<feature type="domain" description="Histidine kinase" evidence="9">
    <location>
        <begin position="196"/>
        <end position="399"/>
    </location>
</feature>
<evidence type="ECO:0000259" key="9">
    <source>
        <dbReference type="PROSITE" id="PS50109"/>
    </source>
</evidence>
<sequence>MDDSCADNHYAFFAAFYNAPGPIVIAREDGRFVLINKAFESAVGYAFEEIAGFSDWIDCMGGRDPTGVETYLSGLFSSETAYRTRRVSLQNKSGHVWVWNFYSAPMGRWADGLRTAISIANPVELTADQEAACEEMMDLLAEEIAKRSKDLQASINALENEIIERKRIERALTLSRERLKQMSMRVLDALEADRRTISKELHDSIGGSLAAIKFSLEEKEIDREQNGGRLDESLSREIDYLSAAIKETKRISANLRPTTLDDLGLMATLKWYLRQFRRTYGKIRVDFTADMSEEEVPEAMKIIIYRIVQEALNNAQKHSEADLVRLHLGKTDGDHTVCLVVEDNGRGFNVNDIHPGKDPLSGYGLTAMRERCEIVGGSFHIHSRIGRGTVIRAMLPRSKTDQ</sequence>
<feature type="domain" description="PAS" evidence="10">
    <location>
        <begin position="8"/>
        <end position="52"/>
    </location>
</feature>
<dbReference type="SUPFAM" id="SSF55785">
    <property type="entry name" value="PYP-like sensor domain (PAS domain)"/>
    <property type="match status" value="1"/>
</dbReference>
<dbReference type="Proteomes" id="UP000014977">
    <property type="component" value="Unassembled WGS sequence"/>
</dbReference>
<dbReference type="EC" id="2.7.13.3" evidence="2"/>
<evidence type="ECO:0000313" key="12">
    <source>
        <dbReference type="Proteomes" id="UP000014977"/>
    </source>
</evidence>
<dbReference type="Pfam" id="PF02518">
    <property type="entry name" value="HATPase_c"/>
    <property type="match status" value="1"/>
</dbReference>
<evidence type="ECO:0000256" key="5">
    <source>
        <dbReference type="ARBA" id="ARBA00022741"/>
    </source>
</evidence>
<evidence type="ECO:0000256" key="7">
    <source>
        <dbReference type="ARBA" id="ARBA00022840"/>
    </source>
</evidence>
<dbReference type="RefSeq" id="WP_020875994.1">
    <property type="nucleotide sequence ID" value="NZ_ATHJ01000065.1"/>
</dbReference>
<dbReference type="InterPro" id="IPR050482">
    <property type="entry name" value="Sensor_HK_TwoCompSys"/>
</dbReference>
<dbReference type="GO" id="GO:0005524">
    <property type="term" value="F:ATP binding"/>
    <property type="evidence" value="ECO:0007669"/>
    <property type="project" value="UniProtKB-KW"/>
</dbReference>
<dbReference type="SUPFAM" id="SSF55874">
    <property type="entry name" value="ATPase domain of HSP90 chaperone/DNA topoisomerase II/histidine kinase"/>
    <property type="match status" value="1"/>
</dbReference>
<evidence type="ECO:0000256" key="6">
    <source>
        <dbReference type="ARBA" id="ARBA00022777"/>
    </source>
</evidence>
<evidence type="ECO:0000313" key="11">
    <source>
        <dbReference type="EMBL" id="EPR42484.1"/>
    </source>
</evidence>
<dbReference type="GO" id="GO:0046983">
    <property type="term" value="F:protein dimerization activity"/>
    <property type="evidence" value="ECO:0007669"/>
    <property type="project" value="InterPro"/>
</dbReference>
<keyword evidence="12" id="KW-1185">Reference proteome</keyword>
<keyword evidence="5" id="KW-0547">Nucleotide-binding</keyword>
<comment type="catalytic activity">
    <reaction evidence="1">
        <text>ATP + protein L-histidine = ADP + protein N-phospho-L-histidine.</text>
        <dbReference type="EC" id="2.7.13.3"/>
    </reaction>
</comment>
<dbReference type="GO" id="GO:0000155">
    <property type="term" value="F:phosphorelay sensor kinase activity"/>
    <property type="evidence" value="ECO:0007669"/>
    <property type="project" value="InterPro"/>
</dbReference>
<evidence type="ECO:0000256" key="3">
    <source>
        <dbReference type="ARBA" id="ARBA00022553"/>
    </source>
</evidence>
<proteinExistence type="predicted"/>
<organism evidence="11 12">
    <name type="scientific">Desulfococcus multivorans DSM 2059</name>
    <dbReference type="NCBI Taxonomy" id="1121405"/>
    <lineage>
        <taxon>Bacteria</taxon>
        <taxon>Pseudomonadati</taxon>
        <taxon>Thermodesulfobacteriota</taxon>
        <taxon>Desulfobacteria</taxon>
        <taxon>Desulfobacterales</taxon>
        <taxon>Desulfococcaceae</taxon>
        <taxon>Desulfococcus</taxon>
    </lineage>
</organism>
<evidence type="ECO:0000256" key="2">
    <source>
        <dbReference type="ARBA" id="ARBA00012438"/>
    </source>
</evidence>
<evidence type="ECO:0000256" key="4">
    <source>
        <dbReference type="ARBA" id="ARBA00022679"/>
    </source>
</evidence>
<keyword evidence="3" id="KW-0597">Phosphoprotein</keyword>
<dbReference type="PROSITE" id="PS50112">
    <property type="entry name" value="PAS"/>
    <property type="match status" value="1"/>
</dbReference>
<dbReference type="NCBIfam" id="TIGR00229">
    <property type="entry name" value="sensory_box"/>
    <property type="match status" value="1"/>
</dbReference>
<comment type="caution">
    <text evidence="11">The sequence shown here is derived from an EMBL/GenBank/DDBJ whole genome shotgun (WGS) entry which is preliminary data.</text>
</comment>
<dbReference type="CDD" id="cd00130">
    <property type="entry name" value="PAS"/>
    <property type="match status" value="1"/>
</dbReference>
<dbReference type="InterPro" id="IPR003594">
    <property type="entry name" value="HATPase_dom"/>
</dbReference>
<dbReference type="Gene3D" id="1.20.5.1930">
    <property type="match status" value="1"/>
</dbReference>
<dbReference type="eggNOG" id="COG4585">
    <property type="taxonomic scope" value="Bacteria"/>
</dbReference>
<dbReference type="InterPro" id="IPR000014">
    <property type="entry name" value="PAS"/>
</dbReference>
<dbReference type="PANTHER" id="PTHR24421:SF10">
    <property type="entry name" value="NITRATE_NITRITE SENSOR PROTEIN NARQ"/>
    <property type="match status" value="1"/>
</dbReference>
<evidence type="ECO:0000256" key="8">
    <source>
        <dbReference type="ARBA" id="ARBA00023012"/>
    </source>
</evidence>
<gene>
    <name evidence="11" type="ORF">dsmv_1610</name>
</gene>
<dbReference type="InterPro" id="IPR036890">
    <property type="entry name" value="HATPase_C_sf"/>
</dbReference>
<keyword evidence="4" id="KW-0808">Transferase</keyword>
<dbReference type="CDD" id="cd16917">
    <property type="entry name" value="HATPase_UhpB-NarQ-NarX-like"/>
    <property type="match status" value="1"/>
</dbReference>
<dbReference type="Pfam" id="PF08448">
    <property type="entry name" value="PAS_4"/>
    <property type="match status" value="1"/>
</dbReference>
<name>S7V742_DESML</name>
<dbReference type="OrthoDB" id="6231at2"/>
<evidence type="ECO:0000256" key="1">
    <source>
        <dbReference type="ARBA" id="ARBA00000085"/>
    </source>
</evidence>
<dbReference type="EMBL" id="ATHJ01000065">
    <property type="protein sequence ID" value="EPR42484.1"/>
    <property type="molecule type" value="Genomic_DNA"/>
</dbReference>
<dbReference type="STRING" id="897.B2D07_07370"/>
<dbReference type="SMART" id="SM00387">
    <property type="entry name" value="HATPase_c"/>
    <property type="match status" value="1"/>
</dbReference>
<dbReference type="Gene3D" id="3.30.565.10">
    <property type="entry name" value="Histidine kinase-like ATPase, C-terminal domain"/>
    <property type="match status" value="1"/>
</dbReference>
<dbReference type="InterPro" id="IPR005467">
    <property type="entry name" value="His_kinase_dom"/>
</dbReference>
<dbReference type="AlphaFoldDB" id="S7V742"/>
<dbReference type="PROSITE" id="PS50109">
    <property type="entry name" value="HIS_KIN"/>
    <property type="match status" value="1"/>
</dbReference>
<evidence type="ECO:0000259" key="10">
    <source>
        <dbReference type="PROSITE" id="PS50112"/>
    </source>
</evidence>
<dbReference type="PANTHER" id="PTHR24421">
    <property type="entry name" value="NITRATE/NITRITE SENSOR PROTEIN NARX-RELATED"/>
    <property type="match status" value="1"/>
</dbReference>
<keyword evidence="7" id="KW-0067">ATP-binding</keyword>
<keyword evidence="8" id="KW-0902">Two-component regulatory system</keyword>
<keyword evidence="6 11" id="KW-0418">Kinase</keyword>
<dbReference type="Pfam" id="PF07730">
    <property type="entry name" value="HisKA_3"/>
    <property type="match status" value="1"/>
</dbReference>
<dbReference type="InterPro" id="IPR035965">
    <property type="entry name" value="PAS-like_dom_sf"/>
</dbReference>
<dbReference type="InterPro" id="IPR013656">
    <property type="entry name" value="PAS_4"/>
</dbReference>
<reference evidence="11 12" key="1">
    <citation type="journal article" date="2013" name="Genome Announc.">
        <title>Draft genome sequences for three mercury-methylating, sulfate-reducing bacteria.</title>
        <authorList>
            <person name="Brown S.D."/>
            <person name="Hurt R.A.Jr."/>
            <person name="Gilmour C.C."/>
            <person name="Elias D.A."/>
        </authorList>
    </citation>
    <scope>NUCLEOTIDE SEQUENCE [LARGE SCALE GENOMIC DNA]</scope>
    <source>
        <strain evidence="11 12">DSM 2059</strain>
    </source>
</reference>
<dbReference type="Gene3D" id="3.30.450.20">
    <property type="entry name" value="PAS domain"/>
    <property type="match status" value="1"/>
</dbReference>
<accession>S7V742</accession>